<dbReference type="Pfam" id="PF07690">
    <property type="entry name" value="MFS_1"/>
    <property type="match status" value="1"/>
</dbReference>
<dbReference type="InterPro" id="IPR052528">
    <property type="entry name" value="Sugar_transport-like"/>
</dbReference>
<feature type="transmembrane region" description="Helical" evidence="2">
    <location>
        <begin position="383"/>
        <end position="402"/>
    </location>
</feature>
<keyword evidence="2" id="KW-1133">Transmembrane helix</keyword>
<feature type="transmembrane region" description="Helical" evidence="2">
    <location>
        <begin position="16"/>
        <end position="38"/>
    </location>
</feature>
<comment type="caution">
    <text evidence="3">The sequence shown here is derived from an EMBL/GenBank/DDBJ whole genome shotgun (WGS) entry which is preliminary data.</text>
</comment>
<reference evidence="4" key="1">
    <citation type="journal article" date="2019" name="Int. J. Syst. Evol. Microbiol.">
        <title>The Global Catalogue of Microorganisms (GCM) 10K type strain sequencing project: providing services to taxonomists for standard genome sequencing and annotation.</title>
        <authorList>
            <consortium name="The Broad Institute Genomics Platform"/>
            <consortium name="The Broad Institute Genome Sequencing Center for Infectious Disease"/>
            <person name="Wu L."/>
            <person name="Ma J."/>
        </authorList>
    </citation>
    <scope>NUCLEOTIDE SEQUENCE [LARGE SCALE GENOMIC DNA]</scope>
    <source>
        <strain evidence="4">JCM 9731</strain>
    </source>
</reference>
<comment type="subcellular location">
    <subcellularLocation>
        <location evidence="1">Cell membrane</location>
        <topology evidence="1">Multi-pass membrane protein</topology>
    </subcellularLocation>
</comment>
<proteinExistence type="predicted"/>
<dbReference type="PANTHER" id="PTHR23526">
    <property type="entry name" value="INTEGRAL MEMBRANE TRANSPORT PROTEIN-RELATED"/>
    <property type="match status" value="1"/>
</dbReference>
<feature type="transmembrane region" description="Helical" evidence="2">
    <location>
        <begin position="50"/>
        <end position="70"/>
    </location>
</feature>
<evidence type="ECO:0000313" key="3">
    <source>
        <dbReference type="EMBL" id="GAA0342319.1"/>
    </source>
</evidence>
<dbReference type="SUPFAM" id="SSF103473">
    <property type="entry name" value="MFS general substrate transporter"/>
    <property type="match status" value="1"/>
</dbReference>
<dbReference type="RefSeq" id="WP_343802169.1">
    <property type="nucleotide sequence ID" value="NZ_BAAADJ010000061.1"/>
</dbReference>
<feature type="transmembrane region" description="Helical" evidence="2">
    <location>
        <begin position="148"/>
        <end position="169"/>
    </location>
</feature>
<evidence type="ECO:0000313" key="4">
    <source>
        <dbReference type="Proteomes" id="UP001500782"/>
    </source>
</evidence>
<feature type="transmembrane region" description="Helical" evidence="2">
    <location>
        <begin position="106"/>
        <end position="127"/>
    </location>
</feature>
<dbReference type="Gene3D" id="1.20.1250.20">
    <property type="entry name" value="MFS general substrate transporter like domains"/>
    <property type="match status" value="2"/>
</dbReference>
<feature type="transmembrane region" description="Helical" evidence="2">
    <location>
        <begin position="175"/>
        <end position="196"/>
    </location>
</feature>
<evidence type="ECO:0000256" key="1">
    <source>
        <dbReference type="ARBA" id="ARBA00004651"/>
    </source>
</evidence>
<feature type="transmembrane region" description="Helical" evidence="2">
    <location>
        <begin position="350"/>
        <end position="371"/>
    </location>
</feature>
<dbReference type="EMBL" id="BAAADJ010000061">
    <property type="protein sequence ID" value="GAA0342319.1"/>
    <property type="molecule type" value="Genomic_DNA"/>
</dbReference>
<dbReference type="Proteomes" id="UP001500782">
    <property type="component" value="Unassembled WGS sequence"/>
</dbReference>
<feature type="transmembrane region" description="Helical" evidence="2">
    <location>
        <begin position="258"/>
        <end position="279"/>
    </location>
</feature>
<feature type="transmembrane region" description="Helical" evidence="2">
    <location>
        <begin position="291"/>
        <end position="308"/>
    </location>
</feature>
<keyword evidence="2" id="KW-0472">Membrane</keyword>
<dbReference type="PANTHER" id="PTHR23526:SF2">
    <property type="entry name" value="MAJOR FACILITATOR SUPERFAMILY (MFS) PROFILE DOMAIN-CONTAINING PROTEIN"/>
    <property type="match status" value="1"/>
</dbReference>
<organism evidence="3 4">
    <name type="scientific">Bacillus carboniphilus</name>
    <dbReference type="NCBI Taxonomy" id="86663"/>
    <lineage>
        <taxon>Bacteria</taxon>
        <taxon>Bacillati</taxon>
        <taxon>Bacillota</taxon>
        <taxon>Bacilli</taxon>
        <taxon>Bacillales</taxon>
        <taxon>Bacillaceae</taxon>
        <taxon>Bacillus</taxon>
    </lineage>
</organism>
<sequence>MGYTPQEVQRNEKLSIFNGASSIIVLSLISGFIPLFAIEVLNATNSQIGLISSLPSIMMIMSMIPGAYWLSRAESKKKFTGVNIFAARFLFMLLLFVPLIPVSNPAWILVVIIALMNFPIALATLSWQSLIGDLIPDARRGQFFSERSRILTIVGMIVTFVAGVFLNLFDKSNPLPFQLLFGIGFGFGILEVYFLMRHVEHKEKQKPVQQKLFKNLTMTFKHKPYLYFLTCAMLFNFGWQMAWPLFSIYQINDVHATALWISIFTVANQLAQIASYKWWGKSADKWGNSTMLFICALGMTTAPIITIMTKNFYVLTLTNLWTGLFVSGTTLLLFNQLLRVSPGENRTAFLANYNLMIAIIGCFAPQLGVLLLEHLGMIKSMSISSVFRLIGGLSFLFLAFYFERKKGGTVGTGTLSQ</sequence>
<accession>A0ABP3GCS2</accession>
<name>A0ABP3GCS2_9BACI</name>
<feature type="transmembrane region" description="Helical" evidence="2">
    <location>
        <begin position="320"/>
        <end position="338"/>
    </location>
</feature>
<evidence type="ECO:0000256" key="2">
    <source>
        <dbReference type="SAM" id="Phobius"/>
    </source>
</evidence>
<evidence type="ECO:0008006" key="5">
    <source>
        <dbReference type="Google" id="ProtNLM"/>
    </source>
</evidence>
<protein>
    <recommendedName>
        <fullName evidence="5">MFS transporter</fullName>
    </recommendedName>
</protein>
<dbReference type="InterPro" id="IPR036259">
    <property type="entry name" value="MFS_trans_sf"/>
</dbReference>
<keyword evidence="2" id="KW-0812">Transmembrane</keyword>
<gene>
    <name evidence="3" type="ORF">GCM10008967_35890</name>
</gene>
<feature type="transmembrane region" description="Helical" evidence="2">
    <location>
        <begin position="82"/>
        <end position="100"/>
    </location>
</feature>
<dbReference type="InterPro" id="IPR011701">
    <property type="entry name" value="MFS"/>
</dbReference>
<keyword evidence="4" id="KW-1185">Reference proteome</keyword>
<feature type="transmembrane region" description="Helical" evidence="2">
    <location>
        <begin position="225"/>
        <end position="246"/>
    </location>
</feature>